<feature type="non-terminal residue" evidence="2">
    <location>
        <position position="1"/>
    </location>
</feature>
<evidence type="ECO:0000313" key="2">
    <source>
        <dbReference type="EMBL" id="GAQ85702.1"/>
    </source>
</evidence>
<feature type="region of interest" description="Disordered" evidence="1">
    <location>
        <begin position="479"/>
        <end position="696"/>
    </location>
</feature>
<proteinExistence type="predicted"/>
<feature type="compositionally biased region" description="Basic and acidic residues" evidence="1">
    <location>
        <begin position="630"/>
        <end position="665"/>
    </location>
</feature>
<organism evidence="2 3">
    <name type="scientific">Klebsormidium nitens</name>
    <name type="common">Green alga</name>
    <name type="synonym">Ulothrix nitens</name>
    <dbReference type="NCBI Taxonomy" id="105231"/>
    <lineage>
        <taxon>Eukaryota</taxon>
        <taxon>Viridiplantae</taxon>
        <taxon>Streptophyta</taxon>
        <taxon>Klebsormidiophyceae</taxon>
        <taxon>Klebsormidiales</taxon>
        <taxon>Klebsormidiaceae</taxon>
        <taxon>Klebsormidium</taxon>
    </lineage>
</organism>
<accession>A0A1Y1I6Z8</accession>
<dbReference type="EMBL" id="DF237199">
    <property type="protein sequence ID" value="GAQ85702.1"/>
    <property type="molecule type" value="Genomic_DNA"/>
</dbReference>
<feature type="compositionally biased region" description="Low complexity" evidence="1">
    <location>
        <begin position="546"/>
        <end position="565"/>
    </location>
</feature>
<evidence type="ECO:0000256" key="1">
    <source>
        <dbReference type="SAM" id="MobiDB-lite"/>
    </source>
</evidence>
<sequence length="696" mass="75411">YEFGKAILWMQTPDGPAGRPFWWAASVSAFSGNIKPAALASLRDRMTLRLVIIPELRHALITRAGFVKPAGTMFKNEDRDYVADEQVMYSQWDLEELDYLDTTPFREAVMGCRWEVDCDEATPTIRVWDRGAEPRTLPKKEKLPAAPYLSASVVESIVNPPRSLELWDRKIVLQIRPDSRLAVMAVRTDTAHPGVLGEKFPPISAITDRLGWVTSSSQEFDLTERPVHLVMYLAACAREVVGDARALESSVRAATQLMSDLLRFDGTVGIAVLPGDTPLDWIASGLQIVARRVICLVPKKLEESSITGPALITIVLTHLSPNELSFYSQKGFGKFEKWGDSGTMYQVVYLTPVGSELELPDQSKQYGFGLTHKRFKHAGTFTTSPCTADPESRPLETINNILEGAVPSATGSTVAVVLGEENGYTTAALLRRNMLVVSVLSRRLHVWMGSKGRRIRSTPIDMTFAERAMAYRAGQKLPDEFDPLPAAPAETTTAPSSKTAGTATSRKGKEKVASTGGKQGTEKKTGPSASGKGGKSGKVTGGKKGPAGAVSGSGKKNAASGAAAAAKKEPAKRKGPVAAEKEGEKAGGSEPKEKKQRQRKEKGGTAEGTAEGGGEGPAKDTKAKGRKRKSEGEGGEKRKNGRSETRGGRRAEKNRPKGVEVDRRPSAMRRPRAARERHVRSHQPLAMPRPWLLSIT</sequence>
<evidence type="ECO:0000313" key="3">
    <source>
        <dbReference type="Proteomes" id="UP000054558"/>
    </source>
</evidence>
<keyword evidence="3" id="KW-1185">Reference proteome</keyword>
<feature type="compositionally biased region" description="Basic residues" evidence="1">
    <location>
        <begin position="666"/>
        <end position="681"/>
    </location>
</feature>
<feature type="compositionally biased region" description="Gly residues" evidence="1">
    <location>
        <begin position="531"/>
        <end position="545"/>
    </location>
</feature>
<name>A0A1Y1I6Z8_KLENI</name>
<dbReference type="Proteomes" id="UP000054558">
    <property type="component" value="Unassembled WGS sequence"/>
</dbReference>
<gene>
    <name evidence="2" type="ORF">KFL_002500010</name>
</gene>
<dbReference type="AlphaFoldDB" id="A0A1Y1I6Z8"/>
<dbReference type="OMA" id="AMPRPWL"/>
<reference evidence="2 3" key="1">
    <citation type="journal article" date="2014" name="Nat. Commun.">
        <title>Klebsormidium flaccidum genome reveals primary factors for plant terrestrial adaptation.</title>
        <authorList>
            <person name="Hori K."/>
            <person name="Maruyama F."/>
            <person name="Fujisawa T."/>
            <person name="Togashi T."/>
            <person name="Yamamoto N."/>
            <person name="Seo M."/>
            <person name="Sato S."/>
            <person name="Yamada T."/>
            <person name="Mori H."/>
            <person name="Tajima N."/>
            <person name="Moriyama T."/>
            <person name="Ikeuchi M."/>
            <person name="Watanabe M."/>
            <person name="Wada H."/>
            <person name="Kobayashi K."/>
            <person name="Saito M."/>
            <person name="Masuda T."/>
            <person name="Sasaki-Sekimoto Y."/>
            <person name="Mashiguchi K."/>
            <person name="Awai K."/>
            <person name="Shimojima M."/>
            <person name="Masuda S."/>
            <person name="Iwai M."/>
            <person name="Nobusawa T."/>
            <person name="Narise T."/>
            <person name="Kondo S."/>
            <person name="Saito H."/>
            <person name="Sato R."/>
            <person name="Murakawa M."/>
            <person name="Ihara Y."/>
            <person name="Oshima-Yamada Y."/>
            <person name="Ohtaka K."/>
            <person name="Satoh M."/>
            <person name="Sonobe K."/>
            <person name="Ishii M."/>
            <person name="Ohtani R."/>
            <person name="Kanamori-Sato M."/>
            <person name="Honoki R."/>
            <person name="Miyazaki D."/>
            <person name="Mochizuki H."/>
            <person name="Umetsu J."/>
            <person name="Higashi K."/>
            <person name="Shibata D."/>
            <person name="Kamiya Y."/>
            <person name="Sato N."/>
            <person name="Nakamura Y."/>
            <person name="Tabata S."/>
            <person name="Ida S."/>
            <person name="Kurokawa K."/>
            <person name="Ohta H."/>
        </authorList>
    </citation>
    <scope>NUCLEOTIDE SEQUENCE [LARGE SCALE GENOMIC DNA]</scope>
    <source>
        <strain evidence="2 3">NIES-2285</strain>
    </source>
</reference>
<protein>
    <submittedName>
        <fullName evidence="2">Uncharacterized protein</fullName>
    </submittedName>
</protein>
<feature type="compositionally biased region" description="Low complexity" evidence="1">
    <location>
        <begin position="483"/>
        <end position="500"/>
    </location>
</feature>
<feature type="compositionally biased region" description="Basic and acidic residues" evidence="1">
    <location>
        <begin position="579"/>
        <end position="593"/>
    </location>
</feature>